<protein>
    <submittedName>
        <fullName evidence="1">Uncharacterized protein</fullName>
    </submittedName>
</protein>
<reference evidence="1" key="1">
    <citation type="journal article" date="2014" name="Front. Microbiol.">
        <title>High frequency of phylogenetically diverse reductive dehalogenase-homologous genes in deep subseafloor sedimentary metagenomes.</title>
        <authorList>
            <person name="Kawai M."/>
            <person name="Futagami T."/>
            <person name="Toyoda A."/>
            <person name="Takaki Y."/>
            <person name="Nishi S."/>
            <person name="Hori S."/>
            <person name="Arai W."/>
            <person name="Tsubouchi T."/>
            <person name="Morono Y."/>
            <person name="Uchiyama I."/>
            <person name="Ito T."/>
            <person name="Fujiyama A."/>
            <person name="Inagaki F."/>
            <person name="Takami H."/>
        </authorList>
    </citation>
    <scope>NUCLEOTIDE SEQUENCE</scope>
    <source>
        <strain evidence="1">Expedition CK06-06</strain>
    </source>
</reference>
<evidence type="ECO:0000313" key="1">
    <source>
        <dbReference type="EMBL" id="GAH45120.1"/>
    </source>
</evidence>
<comment type="caution">
    <text evidence="1">The sequence shown here is derived from an EMBL/GenBank/DDBJ whole genome shotgun (WGS) entry which is preliminary data.</text>
</comment>
<organism evidence="1">
    <name type="scientific">marine sediment metagenome</name>
    <dbReference type="NCBI Taxonomy" id="412755"/>
    <lineage>
        <taxon>unclassified sequences</taxon>
        <taxon>metagenomes</taxon>
        <taxon>ecological metagenomes</taxon>
    </lineage>
</organism>
<accession>X1GJV8</accession>
<dbReference type="AlphaFoldDB" id="X1GJV8"/>
<dbReference type="EMBL" id="BARU01008790">
    <property type="protein sequence ID" value="GAH45120.1"/>
    <property type="molecule type" value="Genomic_DNA"/>
</dbReference>
<proteinExistence type="predicted"/>
<name>X1GJV8_9ZZZZ</name>
<sequence length="39" mass="4614">MELENMNKKYMELYKELRMDGIKPSEAIIKAHELLAFDA</sequence>
<gene>
    <name evidence="1" type="ORF">S03H2_17090</name>
</gene>